<evidence type="ECO:0000313" key="1">
    <source>
        <dbReference type="EMBL" id="RJG16745.1"/>
    </source>
</evidence>
<dbReference type="Proteomes" id="UP000283734">
    <property type="component" value="Unassembled WGS sequence"/>
</dbReference>
<dbReference type="Pfam" id="PF06945">
    <property type="entry name" value="DUF1289"/>
    <property type="match status" value="1"/>
</dbReference>
<name>A0A418XVI3_9GAMM</name>
<protein>
    <submittedName>
        <fullName evidence="1">DUF1289 domain-containing protein</fullName>
    </submittedName>
</protein>
<organism evidence="1 2">
    <name type="scientific">Alcanivorax profundi</name>
    <dbReference type="NCBI Taxonomy" id="2338368"/>
    <lineage>
        <taxon>Bacteria</taxon>
        <taxon>Pseudomonadati</taxon>
        <taxon>Pseudomonadota</taxon>
        <taxon>Gammaproteobacteria</taxon>
        <taxon>Oceanospirillales</taxon>
        <taxon>Alcanivoracaceae</taxon>
        <taxon>Alcanivorax</taxon>
    </lineage>
</organism>
<proteinExistence type="predicted"/>
<evidence type="ECO:0000313" key="2">
    <source>
        <dbReference type="Proteomes" id="UP000283734"/>
    </source>
</evidence>
<dbReference type="PANTHER" id="PTHR35175">
    <property type="entry name" value="DUF1289 DOMAIN-CONTAINING PROTEIN"/>
    <property type="match status" value="1"/>
</dbReference>
<dbReference type="RefSeq" id="WP_022986287.1">
    <property type="nucleotide sequence ID" value="NZ_QYYA01000004.1"/>
</dbReference>
<dbReference type="OrthoDB" id="5296987at2"/>
<comment type="caution">
    <text evidence="1">The sequence shown here is derived from an EMBL/GenBank/DDBJ whole genome shotgun (WGS) entry which is preliminary data.</text>
</comment>
<dbReference type="EMBL" id="QYYA01000004">
    <property type="protein sequence ID" value="RJG16745.1"/>
    <property type="molecule type" value="Genomic_DNA"/>
</dbReference>
<keyword evidence="2" id="KW-1185">Reference proteome</keyword>
<gene>
    <name evidence="1" type="ORF">D4A39_13040</name>
</gene>
<accession>A0A418XVI3</accession>
<dbReference type="InterPro" id="IPR010710">
    <property type="entry name" value="DUF1289"/>
</dbReference>
<reference evidence="1 2" key="1">
    <citation type="submission" date="2018-09" db="EMBL/GenBank/DDBJ databases">
        <title>Alcanivorax profundi sp. nov., isolated from 1000 m-depth seawater of the Mariana Trench.</title>
        <authorList>
            <person name="Liu J."/>
        </authorList>
    </citation>
    <scope>NUCLEOTIDE SEQUENCE [LARGE SCALE GENOMIC DNA]</scope>
    <source>
        <strain evidence="1 2">MTEO17</strain>
    </source>
</reference>
<dbReference type="PANTHER" id="PTHR35175:SF1">
    <property type="entry name" value="OXIDOREDUCTASE"/>
    <property type="match status" value="1"/>
</dbReference>
<sequence length="166" mass="19084">MAVNRIRTPCIGVCSTVFGDTVCRGCRRFSHEVVNWNAYTDEQKTIVWKRLDLLLTQVVDNYFIVHNATLLAEQMDFQNLRYQPQLSPQGWIPELLKAAGRQTIPYDRFGLQPLASAKDIPPRQLYEQISLECHALSQAHYDRSYARPVRLVAELTEHAAREKGLI</sequence>
<dbReference type="AlphaFoldDB" id="A0A418XVI3"/>